<dbReference type="Proteomes" id="UP000775547">
    <property type="component" value="Unassembled WGS sequence"/>
</dbReference>
<dbReference type="EMBL" id="JABCKV010004724">
    <property type="protein sequence ID" value="KAG5633682.1"/>
    <property type="molecule type" value="Genomic_DNA"/>
</dbReference>
<comment type="caution">
    <text evidence="2">The sequence shown here is derived from an EMBL/GenBank/DDBJ whole genome shotgun (WGS) entry which is preliminary data.</text>
</comment>
<feature type="compositionally biased region" description="Low complexity" evidence="1">
    <location>
        <begin position="88"/>
        <end position="98"/>
    </location>
</feature>
<dbReference type="OrthoDB" id="3268823at2759"/>
<organism evidence="2 3">
    <name type="scientific">Asterophora parasitica</name>
    <dbReference type="NCBI Taxonomy" id="117018"/>
    <lineage>
        <taxon>Eukaryota</taxon>
        <taxon>Fungi</taxon>
        <taxon>Dikarya</taxon>
        <taxon>Basidiomycota</taxon>
        <taxon>Agaricomycotina</taxon>
        <taxon>Agaricomycetes</taxon>
        <taxon>Agaricomycetidae</taxon>
        <taxon>Agaricales</taxon>
        <taxon>Tricholomatineae</taxon>
        <taxon>Lyophyllaceae</taxon>
        <taxon>Asterophora</taxon>
    </lineage>
</organism>
<reference evidence="2" key="1">
    <citation type="submission" date="2020-07" db="EMBL/GenBank/DDBJ databases">
        <authorList>
            <person name="Nieuwenhuis M."/>
            <person name="Van De Peppel L.J.J."/>
        </authorList>
    </citation>
    <scope>NUCLEOTIDE SEQUENCE</scope>
    <source>
        <strain evidence="2">AP01</strain>
        <tissue evidence="2">Mycelium</tissue>
    </source>
</reference>
<reference evidence="2" key="2">
    <citation type="submission" date="2021-10" db="EMBL/GenBank/DDBJ databases">
        <title>Phylogenomics reveals ancestral predisposition of the termite-cultivated fungus Termitomyces towards a domesticated lifestyle.</title>
        <authorList>
            <person name="Auxier B."/>
            <person name="Grum-Grzhimaylo A."/>
            <person name="Cardenas M.E."/>
            <person name="Lodge J.D."/>
            <person name="Laessoe T."/>
            <person name="Pedersen O."/>
            <person name="Smith M.E."/>
            <person name="Kuyper T.W."/>
            <person name="Franco-Molano E.A."/>
            <person name="Baroni T.J."/>
            <person name="Aanen D.K."/>
        </authorList>
    </citation>
    <scope>NUCLEOTIDE SEQUENCE</scope>
    <source>
        <strain evidence="2">AP01</strain>
        <tissue evidence="2">Mycelium</tissue>
    </source>
</reference>
<proteinExistence type="predicted"/>
<evidence type="ECO:0000313" key="3">
    <source>
        <dbReference type="Proteomes" id="UP000775547"/>
    </source>
</evidence>
<feature type="compositionally biased region" description="Polar residues" evidence="1">
    <location>
        <begin position="48"/>
        <end position="87"/>
    </location>
</feature>
<name>A0A9P7FR63_9AGAR</name>
<accession>A0A9P7FR63</accession>
<protein>
    <submittedName>
        <fullName evidence="2">Uncharacterized protein</fullName>
    </submittedName>
</protein>
<keyword evidence="3" id="KW-1185">Reference proteome</keyword>
<feature type="region of interest" description="Disordered" evidence="1">
    <location>
        <begin position="1"/>
        <end position="105"/>
    </location>
</feature>
<gene>
    <name evidence="2" type="ORF">DXG03_006813</name>
</gene>
<dbReference type="AlphaFoldDB" id="A0A9P7FR63"/>
<evidence type="ECO:0000256" key="1">
    <source>
        <dbReference type="SAM" id="MobiDB-lite"/>
    </source>
</evidence>
<evidence type="ECO:0000313" key="2">
    <source>
        <dbReference type="EMBL" id="KAG5633682.1"/>
    </source>
</evidence>
<sequence>MSEQYKTTPAMKIKDQESTTEQVKNEGNAVKGRILGATGGEASRRPAQPNQNEDSTISDTSHSPVVANADSSTAPNASSPHGSKINYTTSRTSGSSRSPQRNSFLNKIKGEVKVLSGKLAHNEQKVEEGKRLLGKVA</sequence>